<dbReference type="InterPro" id="IPR001005">
    <property type="entry name" value="SANT/Myb"/>
</dbReference>
<dbReference type="InterPro" id="IPR050560">
    <property type="entry name" value="MYB_TF"/>
</dbReference>
<dbReference type="GO" id="GO:0000981">
    <property type="term" value="F:DNA-binding transcription factor activity, RNA polymerase II-specific"/>
    <property type="evidence" value="ECO:0007669"/>
    <property type="project" value="TreeGrafter"/>
</dbReference>
<dbReference type="InterPro" id="IPR009057">
    <property type="entry name" value="Homeodomain-like_sf"/>
</dbReference>
<feature type="domain" description="HTH myb-type" evidence="3">
    <location>
        <begin position="95"/>
        <end position="147"/>
    </location>
</feature>
<feature type="domain" description="Myb-like" evidence="2">
    <location>
        <begin position="407"/>
        <end position="458"/>
    </location>
</feature>
<dbReference type="GO" id="GO:0005634">
    <property type="term" value="C:nucleus"/>
    <property type="evidence" value="ECO:0007669"/>
    <property type="project" value="TreeGrafter"/>
</dbReference>
<comment type="caution">
    <text evidence="4">The sequence shown here is derived from an EMBL/GenBank/DDBJ whole genome shotgun (WGS) entry which is preliminary data.</text>
</comment>
<dbReference type="AlphaFoldDB" id="A0A9P5SI84"/>
<protein>
    <submittedName>
        <fullName evidence="4">Uncharacterized protein</fullName>
    </submittedName>
</protein>
<dbReference type="EMBL" id="JAAAUY010000582">
    <property type="protein sequence ID" value="KAF9328258.1"/>
    <property type="molecule type" value="Genomic_DNA"/>
</dbReference>
<dbReference type="InterPro" id="IPR017930">
    <property type="entry name" value="Myb_dom"/>
</dbReference>
<accession>A0A9P5SI84</accession>
<name>A0A9P5SI84_9FUNG</name>
<evidence type="ECO:0000256" key="1">
    <source>
        <dbReference type="SAM" id="MobiDB-lite"/>
    </source>
</evidence>
<feature type="domain" description="Myb-like" evidence="2">
    <location>
        <begin position="340"/>
        <end position="404"/>
    </location>
</feature>
<keyword evidence="5" id="KW-1185">Reference proteome</keyword>
<dbReference type="PROSITE" id="PS50090">
    <property type="entry name" value="MYB_LIKE"/>
    <property type="match status" value="4"/>
</dbReference>
<dbReference type="Pfam" id="PF13921">
    <property type="entry name" value="Myb_DNA-bind_6"/>
    <property type="match status" value="1"/>
</dbReference>
<dbReference type="PROSITE" id="PS51294">
    <property type="entry name" value="HTH_MYB"/>
    <property type="match status" value="1"/>
</dbReference>
<evidence type="ECO:0000313" key="5">
    <source>
        <dbReference type="Proteomes" id="UP000696485"/>
    </source>
</evidence>
<dbReference type="SMART" id="SM00717">
    <property type="entry name" value="SANT"/>
    <property type="match status" value="4"/>
</dbReference>
<organism evidence="4 5">
    <name type="scientific">Podila minutissima</name>
    <dbReference type="NCBI Taxonomy" id="64525"/>
    <lineage>
        <taxon>Eukaryota</taxon>
        <taxon>Fungi</taxon>
        <taxon>Fungi incertae sedis</taxon>
        <taxon>Mucoromycota</taxon>
        <taxon>Mortierellomycotina</taxon>
        <taxon>Mortierellomycetes</taxon>
        <taxon>Mortierellales</taxon>
        <taxon>Mortierellaceae</taxon>
        <taxon>Podila</taxon>
    </lineage>
</organism>
<sequence>MSAPRFIPRHDAASHSFHSILKLFLPSPDDRRLAWKHGYASRLLQCLDLLSFRPRNLLLTPPCAFQSRSFSTAPPLPLRTSSTSKSPRLRIDHAGRKRNSTAWTPEADQQLLDLRAQGQTWTQIGQVLGKSRQSCNRRFDAVLDPKLGRSFWEEDPDRVEILVALVQQKFTWSEIAEQLGTKASSCEKQWRITQRKDEGDSSDREDKEVKESKMPPKFTRKDLATLKAAVMEHGTDQWDIIAREAFDSVFTPTQLRHQHMNLERKRNVWTVAQEASLSLTVVTLFGDIPDITQCNIIISDDQWQSIASQIPGDHTGVECRKKWLKLRILEQKKPTMARREEEDDRVTWTQEQSTLLRELIEDIKIHGLRQHANEPPKIDWDWVAEEMGGAFTRTQCKSRWTRMSNTTSGTKTGPWQPQELESMVTGLCQEGASWTVIHRKHLSSRSPSFIQGKWKSMAAKIRQDMVIHQRSWLESSKELFHGTLVETLQELEKRRPELCSL</sequence>
<reference evidence="4" key="1">
    <citation type="journal article" date="2020" name="Fungal Divers.">
        <title>Resolving the Mortierellaceae phylogeny through synthesis of multi-gene phylogenetics and phylogenomics.</title>
        <authorList>
            <person name="Vandepol N."/>
            <person name="Liber J."/>
            <person name="Desiro A."/>
            <person name="Na H."/>
            <person name="Kennedy M."/>
            <person name="Barry K."/>
            <person name="Grigoriev I.V."/>
            <person name="Miller A.N."/>
            <person name="O'Donnell K."/>
            <person name="Stajich J.E."/>
            <person name="Bonito G."/>
        </authorList>
    </citation>
    <scope>NUCLEOTIDE SEQUENCE</scope>
    <source>
        <strain evidence="4">NVP1</strain>
    </source>
</reference>
<evidence type="ECO:0000313" key="4">
    <source>
        <dbReference type="EMBL" id="KAF9328258.1"/>
    </source>
</evidence>
<proteinExistence type="predicted"/>
<dbReference type="Gene3D" id="1.10.10.60">
    <property type="entry name" value="Homeodomain-like"/>
    <property type="match status" value="2"/>
</dbReference>
<feature type="region of interest" description="Disordered" evidence="1">
    <location>
        <begin position="190"/>
        <end position="214"/>
    </location>
</feature>
<dbReference type="PANTHER" id="PTHR45614">
    <property type="entry name" value="MYB PROTEIN-RELATED"/>
    <property type="match status" value="1"/>
</dbReference>
<dbReference type="Proteomes" id="UP000696485">
    <property type="component" value="Unassembled WGS sequence"/>
</dbReference>
<dbReference type="CDD" id="cd00167">
    <property type="entry name" value="SANT"/>
    <property type="match status" value="1"/>
</dbReference>
<feature type="region of interest" description="Disordered" evidence="1">
    <location>
        <begin position="74"/>
        <end position="103"/>
    </location>
</feature>
<evidence type="ECO:0000259" key="3">
    <source>
        <dbReference type="PROSITE" id="PS51294"/>
    </source>
</evidence>
<dbReference type="SUPFAM" id="SSF46689">
    <property type="entry name" value="Homeodomain-like"/>
    <property type="match status" value="3"/>
</dbReference>
<gene>
    <name evidence="4" type="ORF">BG006_008533</name>
</gene>
<dbReference type="GO" id="GO:0000978">
    <property type="term" value="F:RNA polymerase II cis-regulatory region sequence-specific DNA binding"/>
    <property type="evidence" value="ECO:0007669"/>
    <property type="project" value="TreeGrafter"/>
</dbReference>
<feature type="domain" description="Myb-like" evidence="2">
    <location>
        <begin position="261"/>
        <end position="327"/>
    </location>
</feature>
<evidence type="ECO:0000259" key="2">
    <source>
        <dbReference type="PROSITE" id="PS50090"/>
    </source>
</evidence>
<feature type="domain" description="Myb-like" evidence="2">
    <location>
        <begin position="95"/>
        <end position="143"/>
    </location>
</feature>